<reference evidence="2" key="1">
    <citation type="journal article" date="2014" name="Int. J. Syst. Evol. Microbiol.">
        <title>Complete genome sequence of Corynebacterium casei LMG S-19264T (=DSM 44701T), isolated from a smear-ripened cheese.</title>
        <authorList>
            <consortium name="US DOE Joint Genome Institute (JGI-PGF)"/>
            <person name="Walter F."/>
            <person name="Albersmeier A."/>
            <person name="Kalinowski J."/>
            <person name="Ruckert C."/>
        </authorList>
    </citation>
    <scope>NUCLEOTIDE SEQUENCE</scope>
    <source>
        <strain evidence="2">VKM Ac-1321</strain>
    </source>
</reference>
<reference evidence="2" key="2">
    <citation type="submission" date="2023-01" db="EMBL/GenBank/DDBJ databases">
        <authorList>
            <person name="Sun Q."/>
            <person name="Evtushenko L."/>
        </authorList>
    </citation>
    <scope>NUCLEOTIDE SEQUENCE</scope>
    <source>
        <strain evidence="2">VKM Ac-1321</strain>
    </source>
</reference>
<protein>
    <submittedName>
        <fullName evidence="2">Uncharacterized protein</fullName>
    </submittedName>
</protein>
<evidence type="ECO:0000256" key="1">
    <source>
        <dbReference type="SAM" id="MobiDB-lite"/>
    </source>
</evidence>
<dbReference type="EMBL" id="BSFP01000188">
    <property type="protein sequence ID" value="GLL08751.1"/>
    <property type="molecule type" value="Genomic_DNA"/>
</dbReference>
<sequence length="149" mass="16271">MDPEADRPAGVFQAASEVDASGSRASEPASQAAGATFGIKLSHNGLALGWLGRNSSGWAVLADSPLLLEQYIYDGKTYFRVPGESKYMSISDQSYVGFYAWSGATVFHQEGEHLVSDYNGQKLSMYSTDNGYLYCWDKYTVLEVQLTSP</sequence>
<evidence type="ECO:0000313" key="3">
    <source>
        <dbReference type="Proteomes" id="UP001143480"/>
    </source>
</evidence>
<organism evidence="2 3">
    <name type="scientific">Dactylosporangium matsuzakiense</name>
    <dbReference type="NCBI Taxonomy" id="53360"/>
    <lineage>
        <taxon>Bacteria</taxon>
        <taxon>Bacillati</taxon>
        <taxon>Actinomycetota</taxon>
        <taxon>Actinomycetes</taxon>
        <taxon>Micromonosporales</taxon>
        <taxon>Micromonosporaceae</taxon>
        <taxon>Dactylosporangium</taxon>
    </lineage>
</organism>
<evidence type="ECO:0000313" key="2">
    <source>
        <dbReference type="EMBL" id="GLL08751.1"/>
    </source>
</evidence>
<keyword evidence="3" id="KW-1185">Reference proteome</keyword>
<proteinExistence type="predicted"/>
<feature type="region of interest" description="Disordered" evidence="1">
    <location>
        <begin position="1"/>
        <end position="27"/>
    </location>
</feature>
<gene>
    <name evidence="2" type="ORF">GCM10017581_105220</name>
</gene>
<comment type="caution">
    <text evidence="2">The sequence shown here is derived from an EMBL/GenBank/DDBJ whole genome shotgun (WGS) entry which is preliminary data.</text>
</comment>
<dbReference type="RefSeq" id="WP_261964524.1">
    <property type="nucleotide sequence ID" value="NZ_BAAAXA010000001.1"/>
</dbReference>
<dbReference type="AlphaFoldDB" id="A0A9W6KY77"/>
<accession>A0A9W6KY77</accession>
<name>A0A9W6KY77_9ACTN</name>
<dbReference type="Proteomes" id="UP001143480">
    <property type="component" value="Unassembled WGS sequence"/>
</dbReference>